<evidence type="ECO:0000313" key="2">
    <source>
        <dbReference type="Proteomes" id="UP000034536"/>
    </source>
</evidence>
<comment type="caution">
    <text evidence="1">The sequence shown here is derived from an EMBL/GenBank/DDBJ whole genome shotgun (WGS) entry which is preliminary data.</text>
</comment>
<dbReference type="EMBL" id="LBQX01000001">
    <property type="protein sequence ID" value="KKP87351.1"/>
    <property type="molecule type" value="Genomic_DNA"/>
</dbReference>
<proteinExistence type="predicted"/>
<evidence type="ECO:0000313" key="1">
    <source>
        <dbReference type="EMBL" id="KKP87351.1"/>
    </source>
</evidence>
<gene>
    <name evidence="1" type="ORF">UR89_C0001G0007</name>
</gene>
<sequence>MHPPKGGIFYFMGLERKISRITGLDMAQQKYLNWRTDTYIKQSEDRFFLTKRFMTEVEELREEIFKPKRSRMDEASEWADVFIFSMGILDTQDLQMSSLFSNGATVKTFDQLQQQAKQKIKKEGRRDTKEIFHDMINNAQQLVSAVGSNEKEKVLHNLRQVIGDTVLAFETLGFPMSAIISGKLARNEDKYPREYFSQEAREKDVLSLGLAGQTLEEQVKLIQDECRRRWLKTRDQEYLIAALTSAEKLYLTAFSFISPLTAMELSMD</sequence>
<dbReference type="AlphaFoldDB" id="A0A0G0DFB0"/>
<dbReference type="Proteomes" id="UP000034536">
    <property type="component" value="Unassembled WGS sequence"/>
</dbReference>
<reference evidence="1 2" key="1">
    <citation type="journal article" date="2015" name="Nature">
        <title>rRNA introns, odd ribosomes, and small enigmatic genomes across a large radiation of phyla.</title>
        <authorList>
            <person name="Brown C.T."/>
            <person name="Hug L.A."/>
            <person name="Thomas B.C."/>
            <person name="Sharon I."/>
            <person name="Castelle C.J."/>
            <person name="Singh A."/>
            <person name="Wilkins M.J."/>
            <person name="Williams K.H."/>
            <person name="Banfield J.F."/>
        </authorList>
    </citation>
    <scope>NUCLEOTIDE SEQUENCE [LARGE SCALE GENOMIC DNA]</scope>
</reference>
<accession>A0A0G0DFB0</accession>
<name>A0A0G0DFB0_9BACT</name>
<protein>
    <submittedName>
        <fullName evidence="1">Uncharacterized protein</fullName>
    </submittedName>
</protein>
<organism evidence="1 2">
    <name type="scientific">Candidatus Roizmanbacteria bacterium GW2011_GWA2_35_8</name>
    <dbReference type="NCBI Taxonomy" id="1618479"/>
    <lineage>
        <taxon>Bacteria</taxon>
        <taxon>Candidatus Roizmaniibacteriota</taxon>
    </lineage>
</organism>